<name>A0A0V0GM47_SOLCH</name>
<dbReference type="EMBL" id="GEDG01035961">
    <property type="protein sequence ID" value="JAP08954.1"/>
    <property type="molecule type" value="Transcribed_RNA"/>
</dbReference>
<evidence type="ECO:0000313" key="1">
    <source>
        <dbReference type="EMBL" id="JAP08954.1"/>
    </source>
</evidence>
<reference evidence="1" key="1">
    <citation type="submission" date="2015-12" db="EMBL/GenBank/DDBJ databases">
        <title>Gene expression during late stages of embryo sac development: a critical building block for successful pollen-pistil interactions.</title>
        <authorList>
            <person name="Liu Y."/>
            <person name="Joly V."/>
            <person name="Sabar M."/>
            <person name="Matton D.P."/>
        </authorList>
    </citation>
    <scope>NUCLEOTIDE SEQUENCE</scope>
</reference>
<accession>A0A0V0GM47</accession>
<organism evidence="1">
    <name type="scientific">Solanum chacoense</name>
    <name type="common">Chaco potato</name>
    <dbReference type="NCBI Taxonomy" id="4108"/>
    <lineage>
        <taxon>Eukaryota</taxon>
        <taxon>Viridiplantae</taxon>
        <taxon>Streptophyta</taxon>
        <taxon>Embryophyta</taxon>
        <taxon>Tracheophyta</taxon>
        <taxon>Spermatophyta</taxon>
        <taxon>Magnoliopsida</taxon>
        <taxon>eudicotyledons</taxon>
        <taxon>Gunneridae</taxon>
        <taxon>Pentapetalae</taxon>
        <taxon>asterids</taxon>
        <taxon>lamiids</taxon>
        <taxon>Solanales</taxon>
        <taxon>Solanaceae</taxon>
        <taxon>Solanoideae</taxon>
        <taxon>Solaneae</taxon>
        <taxon>Solanum</taxon>
    </lineage>
</organism>
<sequence length="70" mass="7967">MRHQRNWDFLKGWLPLSAMPVISPLMDHKNQQPFEINKKKQKTFIPNTPLHSSCSSSFSSLCAANVVKGL</sequence>
<dbReference type="EMBL" id="GEDG01038642">
    <property type="protein sequence ID" value="JAP07487.1"/>
    <property type="molecule type" value="Transcribed_RNA"/>
</dbReference>
<proteinExistence type="predicted"/>
<dbReference type="AlphaFoldDB" id="A0A0V0GM47"/>
<protein>
    <submittedName>
        <fullName evidence="1">Putative ovule protein</fullName>
    </submittedName>
</protein>